<evidence type="ECO:0000256" key="2">
    <source>
        <dbReference type="ARBA" id="ARBA00022676"/>
    </source>
</evidence>
<dbReference type="Pfam" id="PF01129">
    <property type="entry name" value="ART"/>
    <property type="match status" value="1"/>
</dbReference>
<name>A0A8C9Y3P7_SANLU</name>
<protein>
    <recommendedName>
        <fullName evidence="7">NAD(P)(+)--arginine ADP-ribosyltransferase</fullName>
        <ecNumber evidence="7">2.4.2.31</ecNumber>
    </recommendedName>
    <alternativeName>
        <fullName evidence="7">Mono(ADP-ribosyl)transferase</fullName>
    </alternativeName>
</protein>
<proteinExistence type="inferred from homology"/>
<dbReference type="AlphaFoldDB" id="A0A8C9Y3P7"/>
<dbReference type="GO" id="GO:0003950">
    <property type="term" value="F:NAD+ poly-ADP-ribosyltransferase activity"/>
    <property type="evidence" value="ECO:0007669"/>
    <property type="project" value="TreeGrafter"/>
</dbReference>
<dbReference type="EC" id="2.4.2.31" evidence="7"/>
<dbReference type="PANTHER" id="PTHR10339:SF27">
    <property type="entry name" value="NAD(P)(+)--ARGININE ADP-RIBOSYLTRANSFERASE"/>
    <property type="match status" value="1"/>
</dbReference>
<dbReference type="GeneTree" id="ENSGT01030000234601"/>
<dbReference type="Proteomes" id="UP000694568">
    <property type="component" value="Unplaced"/>
</dbReference>
<evidence type="ECO:0000256" key="1">
    <source>
        <dbReference type="ARBA" id="ARBA00009558"/>
    </source>
</evidence>
<evidence type="ECO:0000256" key="5">
    <source>
        <dbReference type="ARBA" id="ARBA00022857"/>
    </source>
</evidence>
<evidence type="ECO:0000256" key="3">
    <source>
        <dbReference type="ARBA" id="ARBA00022679"/>
    </source>
</evidence>
<sequence>MELRSQFVWVKQQISSFPDALCLPGTGKHDLPYDDMNDECRSKATVVTDKAMMQKWDTSTNFSQPWSNAEKKAREPAHKYMEKHHSVALYLYTNIMLQPVKQDIETAERSRKRLKKTFEPHSLYFFLSEAIQILKHSQVTCLQTNYRTETLLHLNISNKLIRFNTFTLGSDGWNFKRNASCFEVYTCFGADITLYSALKLNRQVLIPPYEVFKVTDTETNTQRCKIVLKTTLIIFLSLNINSLHPGIFLC</sequence>
<dbReference type="InterPro" id="IPR050999">
    <property type="entry name" value="ADP-ribosyltransferase_ARG"/>
</dbReference>
<keyword evidence="3 7" id="KW-0808">Transferase</keyword>
<keyword evidence="9" id="KW-1185">Reference proteome</keyword>
<evidence type="ECO:0000313" key="8">
    <source>
        <dbReference type="Ensembl" id="ENSSLUP00000020058.1"/>
    </source>
</evidence>
<dbReference type="PROSITE" id="PS51996">
    <property type="entry name" value="TR_MART"/>
    <property type="match status" value="1"/>
</dbReference>
<evidence type="ECO:0000256" key="7">
    <source>
        <dbReference type="RuleBase" id="RU361228"/>
    </source>
</evidence>
<dbReference type="Gene3D" id="3.90.176.10">
    <property type="entry name" value="Toxin ADP-ribosyltransferase, Chain A, domain 1"/>
    <property type="match status" value="1"/>
</dbReference>
<comment type="catalytic activity">
    <reaction evidence="6 7">
        <text>L-arginyl-[protein] + NAD(+) = N(omega)-(ADP-D-ribosyl)-L-arginyl-[protein] + nicotinamide + H(+)</text>
        <dbReference type="Rhea" id="RHEA:19149"/>
        <dbReference type="Rhea" id="RHEA-COMP:10532"/>
        <dbReference type="Rhea" id="RHEA-COMP:15087"/>
        <dbReference type="ChEBI" id="CHEBI:15378"/>
        <dbReference type="ChEBI" id="CHEBI:17154"/>
        <dbReference type="ChEBI" id="CHEBI:29965"/>
        <dbReference type="ChEBI" id="CHEBI:57540"/>
        <dbReference type="ChEBI" id="CHEBI:142554"/>
        <dbReference type="EC" id="2.4.2.31"/>
    </reaction>
</comment>
<keyword evidence="7" id="KW-0520">NAD</keyword>
<evidence type="ECO:0000313" key="9">
    <source>
        <dbReference type="Proteomes" id="UP000694568"/>
    </source>
</evidence>
<dbReference type="GO" id="GO:0016779">
    <property type="term" value="F:nucleotidyltransferase activity"/>
    <property type="evidence" value="ECO:0007669"/>
    <property type="project" value="UniProtKB-KW"/>
</dbReference>
<evidence type="ECO:0000256" key="4">
    <source>
        <dbReference type="ARBA" id="ARBA00022695"/>
    </source>
</evidence>
<dbReference type="GO" id="GO:0106274">
    <property type="term" value="F:NAD+-protein-arginine ADP-ribosyltransferase activity"/>
    <property type="evidence" value="ECO:0007669"/>
    <property type="project" value="UniProtKB-EC"/>
</dbReference>
<evidence type="ECO:0000256" key="6">
    <source>
        <dbReference type="ARBA" id="ARBA00047597"/>
    </source>
</evidence>
<dbReference type="PANTHER" id="PTHR10339">
    <property type="entry name" value="ADP-RIBOSYLTRANSFERASE"/>
    <property type="match status" value="1"/>
</dbReference>
<dbReference type="PRINTS" id="PR00970">
    <property type="entry name" value="RIBTRNSFRASE"/>
</dbReference>
<comment type="similarity">
    <text evidence="1 7">Belongs to the Arg-specific ADP-ribosyltransferase family.</text>
</comment>
<keyword evidence="5 7" id="KW-0521">NADP</keyword>
<accession>A0A8C9Y3P7</accession>
<dbReference type="Ensembl" id="ENSSLUT00000020701.1">
    <property type="protein sequence ID" value="ENSSLUP00000020058.1"/>
    <property type="gene ID" value="ENSSLUG00000009284.1"/>
</dbReference>
<keyword evidence="2 7" id="KW-0328">Glycosyltransferase</keyword>
<dbReference type="InterPro" id="IPR000768">
    <property type="entry name" value="ART"/>
</dbReference>
<dbReference type="SUPFAM" id="SSF56399">
    <property type="entry name" value="ADP-ribosylation"/>
    <property type="match status" value="1"/>
</dbReference>
<keyword evidence="4" id="KW-0548">Nucleotidyltransferase</keyword>
<reference evidence="8" key="2">
    <citation type="submission" date="2025-09" db="UniProtKB">
        <authorList>
            <consortium name="Ensembl"/>
        </authorList>
    </citation>
    <scope>IDENTIFICATION</scope>
</reference>
<reference evidence="8" key="1">
    <citation type="submission" date="2025-08" db="UniProtKB">
        <authorList>
            <consortium name="Ensembl"/>
        </authorList>
    </citation>
    <scope>IDENTIFICATION</scope>
</reference>
<organism evidence="8 9">
    <name type="scientific">Sander lucioperca</name>
    <name type="common">Pike-perch</name>
    <name type="synonym">Perca lucioperca</name>
    <dbReference type="NCBI Taxonomy" id="283035"/>
    <lineage>
        <taxon>Eukaryota</taxon>
        <taxon>Metazoa</taxon>
        <taxon>Chordata</taxon>
        <taxon>Craniata</taxon>
        <taxon>Vertebrata</taxon>
        <taxon>Euteleostomi</taxon>
        <taxon>Actinopterygii</taxon>
        <taxon>Neopterygii</taxon>
        <taxon>Teleostei</taxon>
        <taxon>Neoteleostei</taxon>
        <taxon>Acanthomorphata</taxon>
        <taxon>Eupercaria</taxon>
        <taxon>Perciformes</taxon>
        <taxon>Percoidei</taxon>
        <taxon>Percidae</taxon>
        <taxon>Luciopercinae</taxon>
        <taxon>Sander</taxon>
    </lineage>
</organism>